<evidence type="ECO:0000256" key="5">
    <source>
        <dbReference type="ARBA" id="ARBA00022723"/>
    </source>
</evidence>
<evidence type="ECO:0000256" key="11">
    <source>
        <dbReference type="ARBA" id="ARBA00023136"/>
    </source>
</evidence>
<dbReference type="CDD" id="cd00030">
    <property type="entry name" value="C2"/>
    <property type="match status" value="1"/>
</dbReference>
<feature type="domain" description="C2" evidence="13">
    <location>
        <begin position="285"/>
        <end position="404"/>
    </location>
</feature>
<keyword evidence="16" id="KW-1185">Reference proteome</keyword>
<sequence>MSDVLSDRGSSDELRELTAALRAELHSFHLFEMFLGALFTVLAASTFVYLYWQRKQRLAVQRERHDAARSITDLDARSLKRILGEGNIPSWMKYPDNERVGWINDLLKQLWPHAAAAAAAKVREELEPALSRSKPRWMTDICLHTFTLGDAAPHVSAIKVYKQSDVLEEAMVEVDLVWAGQAKFQLLVKPLPKIPLGMGLEKLLSTFISMRAGVSDLYISGRVRISMSPLLNRLPVVGALQISLVAQPEFTYNLSVQGGDITFLPGLEAFINSFLRDTVLRPYILPEGFNVSLDGDDKLQVPKGMVQVKVIEAKHVPWLDWWSRPDCYVRLAVRDKHYRRTHTINNKLHPRWQERFEMLVHHPQHQYITAELFDHNLIGKDEEIGRVQVPIADLQPGEAQDLWLDLEPPQSKSRLANPLDAGLQGVRTVQNVIGGAASLAPFVKGKKKQCRLHLEATYFRVGEEEVHAAAGGADADQLNDIRQRTGHDEENMNMDVINMLRGGVLYVKVRKPQDSMPGTTDLPSKASQVRVTVAGHTKCTAAVEGLDNPDWEEVLDFALGGDILDVEETQIQIQAWDYHWVNFTRENLTWGSRVGTREQPGVGTLNIPLQEVIKNRVLANDWQLPDLPTGRVDLELKWLPILEH</sequence>
<gene>
    <name evidence="15" type="ORF">WJX73_010507</name>
</gene>
<evidence type="ECO:0000313" key="15">
    <source>
        <dbReference type="EMBL" id="KAK9812293.1"/>
    </source>
</evidence>
<accession>A0AAW1PUR9</accession>
<dbReference type="EMBL" id="JALJOQ010000008">
    <property type="protein sequence ID" value="KAK9812293.1"/>
    <property type="molecule type" value="Genomic_DNA"/>
</dbReference>
<dbReference type="GO" id="GO:0005783">
    <property type="term" value="C:endoplasmic reticulum"/>
    <property type="evidence" value="ECO:0007669"/>
    <property type="project" value="TreeGrafter"/>
</dbReference>
<feature type="transmembrane region" description="Helical" evidence="12">
    <location>
        <begin position="33"/>
        <end position="52"/>
    </location>
</feature>
<name>A0AAW1PUR9_9CHLO</name>
<keyword evidence="10" id="KW-0446">Lipid-binding</keyword>
<dbReference type="InterPro" id="IPR000008">
    <property type="entry name" value="C2_dom"/>
</dbReference>
<keyword evidence="7" id="KW-0106">Calcium</keyword>
<dbReference type="GO" id="GO:0008289">
    <property type="term" value="F:lipid binding"/>
    <property type="evidence" value="ECO:0007669"/>
    <property type="project" value="UniProtKB-KW"/>
</dbReference>
<dbReference type="Proteomes" id="UP001465755">
    <property type="component" value="Unassembled WGS sequence"/>
</dbReference>
<evidence type="ECO:0008006" key="17">
    <source>
        <dbReference type="Google" id="ProtNLM"/>
    </source>
</evidence>
<evidence type="ECO:0000256" key="3">
    <source>
        <dbReference type="ARBA" id="ARBA00022448"/>
    </source>
</evidence>
<evidence type="ECO:0000259" key="13">
    <source>
        <dbReference type="PROSITE" id="PS50004"/>
    </source>
</evidence>
<dbReference type="InterPro" id="IPR035892">
    <property type="entry name" value="C2_domain_sf"/>
</dbReference>
<feature type="domain" description="SMP-LTD" evidence="14">
    <location>
        <begin position="96"/>
        <end position="294"/>
    </location>
</feature>
<reference evidence="15 16" key="1">
    <citation type="journal article" date="2024" name="Nat. Commun.">
        <title>Phylogenomics reveals the evolutionary origins of lichenization in chlorophyte algae.</title>
        <authorList>
            <person name="Puginier C."/>
            <person name="Libourel C."/>
            <person name="Otte J."/>
            <person name="Skaloud P."/>
            <person name="Haon M."/>
            <person name="Grisel S."/>
            <person name="Petersen M."/>
            <person name="Berrin J.G."/>
            <person name="Delaux P.M."/>
            <person name="Dal Grande F."/>
            <person name="Keller J."/>
        </authorList>
    </citation>
    <scope>NUCLEOTIDE SEQUENCE [LARGE SCALE GENOMIC DNA]</scope>
    <source>
        <strain evidence="15 16">SAG 2036</strain>
    </source>
</reference>
<comment type="caution">
    <text evidence="15">The sequence shown here is derived from an EMBL/GenBank/DDBJ whole genome shotgun (WGS) entry which is preliminary data.</text>
</comment>
<evidence type="ECO:0000256" key="12">
    <source>
        <dbReference type="SAM" id="Phobius"/>
    </source>
</evidence>
<keyword evidence="4 12" id="KW-0812">Transmembrane</keyword>
<dbReference type="SMART" id="SM00239">
    <property type="entry name" value="C2"/>
    <property type="match status" value="2"/>
</dbReference>
<evidence type="ECO:0000256" key="10">
    <source>
        <dbReference type="ARBA" id="ARBA00023121"/>
    </source>
</evidence>
<keyword evidence="6" id="KW-0677">Repeat</keyword>
<dbReference type="CDD" id="cd21677">
    <property type="entry name" value="SMP_SYT"/>
    <property type="match status" value="1"/>
</dbReference>
<dbReference type="InterPro" id="IPR045050">
    <property type="entry name" value="Synaptotagmin_plant"/>
</dbReference>
<evidence type="ECO:0000256" key="1">
    <source>
        <dbReference type="ARBA" id="ARBA00004167"/>
    </source>
</evidence>
<dbReference type="PANTHER" id="PTHR10774">
    <property type="entry name" value="EXTENDED SYNAPTOTAGMIN-RELATED"/>
    <property type="match status" value="1"/>
</dbReference>
<dbReference type="Pfam" id="PF17047">
    <property type="entry name" value="SMP_LBD"/>
    <property type="match status" value="1"/>
</dbReference>
<evidence type="ECO:0000256" key="2">
    <source>
        <dbReference type="ARBA" id="ARBA00006996"/>
    </source>
</evidence>
<protein>
    <recommendedName>
        <fullName evidence="17">Plant synaptotagmin</fullName>
    </recommendedName>
</protein>
<dbReference type="Gene3D" id="2.60.40.150">
    <property type="entry name" value="C2 domain"/>
    <property type="match status" value="2"/>
</dbReference>
<evidence type="ECO:0000256" key="6">
    <source>
        <dbReference type="ARBA" id="ARBA00022737"/>
    </source>
</evidence>
<dbReference type="GO" id="GO:0006869">
    <property type="term" value="P:lipid transport"/>
    <property type="evidence" value="ECO:0007669"/>
    <property type="project" value="UniProtKB-KW"/>
</dbReference>
<evidence type="ECO:0000256" key="8">
    <source>
        <dbReference type="ARBA" id="ARBA00022989"/>
    </source>
</evidence>
<evidence type="ECO:0000313" key="16">
    <source>
        <dbReference type="Proteomes" id="UP001465755"/>
    </source>
</evidence>
<keyword evidence="9" id="KW-0445">Lipid transport</keyword>
<keyword evidence="3" id="KW-0813">Transport</keyword>
<dbReference type="Pfam" id="PF00168">
    <property type="entry name" value="C2"/>
    <property type="match status" value="2"/>
</dbReference>
<proteinExistence type="inferred from homology"/>
<comment type="similarity">
    <text evidence="2">Belongs to the synaptotagmin family.</text>
</comment>
<evidence type="ECO:0000256" key="9">
    <source>
        <dbReference type="ARBA" id="ARBA00023055"/>
    </source>
</evidence>
<feature type="domain" description="C2" evidence="13">
    <location>
        <begin position="484"/>
        <end position="623"/>
    </location>
</feature>
<keyword evidence="5" id="KW-0479">Metal-binding</keyword>
<dbReference type="PROSITE" id="PS51847">
    <property type="entry name" value="SMP"/>
    <property type="match status" value="1"/>
</dbReference>
<dbReference type="InterPro" id="IPR031468">
    <property type="entry name" value="SMP_LBD"/>
</dbReference>
<dbReference type="PROSITE" id="PS50004">
    <property type="entry name" value="C2"/>
    <property type="match status" value="2"/>
</dbReference>
<evidence type="ECO:0000256" key="4">
    <source>
        <dbReference type="ARBA" id="ARBA00022692"/>
    </source>
</evidence>
<dbReference type="PANTHER" id="PTHR10774:SF190">
    <property type="entry name" value="C2 CALCIUM_LIPID-BINDING ENDONUCLEASE_EXONUCLEASE_PHOSPHATASE-RELATED"/>
    <property type="match status" value="1"/>
</dbReference>
<dbReference type="SUPFAM" id="SSF49562">
    <property type="entry name" value="C2 domain (Calcium/lipid-binding domain, CaLB)"/>
    <property type="match status" value="2"/>
</dbReference>
<dbReference type="AlphaFoldDB" id="A0AAW1PUR9"/>
<organism evidence="15 16">
    <name type="scientific">Symbiochloris irregularis</name>
    <dbReference type="NCBI Taxonomy" id="706552"/>
    <lineage>
        <taxon>Eukaryota</taxon>
        <taxon>Viridiplantae</taxon>
        <taxon>Chlorophyta</taxon>
        <taxon>core chlorophytes</taxon>
        <taxon>Trebouxiophyceae</taxon>
        <taxon>Trebouxiales</taxon>
        <taxon>Trebouxiaceae</taxon>
        <taxon>Symbiochloris</taxon>
    </lineage>
</organism>
<dbReference type="GO" id="GO:0016020">
    <property type="term" value="C:membrane"/>
    <property type="evidence" value="ECO:0007669"/>
    <property type="project" value="UniProtKB-SubCell"/>
</dbReference>
<evidence type="ECO:0000256" key="7">
    <source>
        <dbReference type="ARBA" id="ARBA00022837"/>
    </source>
</evidence>
<keyword evidence="11 12" id="KW-0472">Membrane</keyword>
<comment type="subcellular location">
    <subcellularLocation>
        <location evidence="1">Membrane</location>
        <topology evidence="1">Single-pass membrane protein</topology>
    </subcellularLocation>
</comment>
<evidence type="ECO:0000259" key="14">
    <source>
        <dbReference type="PROSITE" id="PS51847"/>
    </source>
</evidence>
<keyword evidence="8 12" id="KW-1133">Transmembrane helix</keyword>
<dbReference type="InterPro" id="IPR039010">
    <property type="entry name" value="Synaptotagmin_SMP"/>
</dbReference>
<dbReference type="GO" id="GO:0046872">
    <property type="term" value="F:metal ion binding"/>
    <property type="evidence" value="ECO:0007669"/>
    <property type="project" value="UniProtKB-KW"/>
</dbReference>